<dbReference type="NCBIfam" id="NF005596">
    <property type="entry name" value="PRK07328.1"/>
    <property type="match status" value="1"/>
</dbReference>
<dbReference type="GO" id="GO:0005737">
    <property type="term" value="C:cytoplasm"/>
    <property type="evidence" value="ECO:0007669"/>
    <property type="project" value="TreeGrafter"/>
</dbReference>
<evidence type="ECO:0000256" key="8">
    <source>
        <dbReference type="RuleBase" id="RU366003"/>
    </source>
</evidence>
<keyword evidence="11" id="KW-1185">Reference proteome</keyword>
<dbReference type="EC" id="3.1.3.15" evidence="3 8"/>
<evidence type="ECO:0000256" key="6">
    <source>
        <dbReference type="ARBA" id="ARBA00023102"/>
    </source>
</evidence>
<sequence length="333" mass="38426">MKLDFHFHLEEGPYSTGWLQRTARALENVHRKSGRLGDRPHSLEWMNKLGELLQQRLEAGCFSDEWLAFYFEQGRKRGIERFGMVDHLYRFTEFRPYYERHMIVDETPLGRLQQYWLDRVCVSSIEPYLQAVRRAKAAGIPVSLGVEADFFPGGEAELGELLSRYELDYVIGSVHFLEGWGFDNPETQELFKEKDLLALYRQLFDYVKMAASSGLFDIIAHLDNLKVFNYRPEEGLLLPMYEDVARALKQADVATEINTGLAYRYPVKEACPSPAFLDILHKHGVPITLSSDSHFPDDIGTQLDEAMDLLARTGYKEIIYVHEKKRIAVPLGR</sequence>
<dbReference type="Proteomes" id="UP000028123">
    <property type="component" value="Unassembled WGS sequence"/>
</dbReference>
<dbReference type="GO" id="GO:0000105">
    <property type="term" value="P:L-histidine biosynthetic process"/>
    <property type="evidence" value="ECO:0007669"/>
    <property type="project" value="UniProtKB-UniRule"/>
</dbReference>
<proteinExistence type="inferred from homology"/>
<evidence type="ECO:0000256" key="4">
    <source>
        <dbReference type="ARBA" id="ARBA00022605"/>
    </source>
</evidence>
<evidence type="ECO:0000313" key="10">
    <source>
        <dbReference type="EMBL" id="KEQ24144.1"/>
    </source>
</evidence>
<dbReference type="eggNOG" id="COG1387">
    <property type="taxonomic scope" value="Bacteria"/>
</dbReference>
<reference evidence="10 11" key="1">
    <citation type="submission" date="2014-06" db="EMBL/GenBank/DDBJ databases">
        <title>Draft genome sequence of Paenibacillus sp. MSt1.</title>
        <authorList>
            <person name="Aw Y.K."/>
            <person name="Ong K.S."/>
            <person name="Gan H.M."/>
            <person name="Lee S.M."/>
        </authorList>
    </citation>
    <scope>NUCLEOTIDE SEQUENCE [LARGE SCALE GENOMIC DNA]</scope>
    <source>
        <strain evidence="10 11">MSt1</strain>
    </source>
</reference>
<dbReference type="InterPro" id="IPR016195">
    <property type="entry name" value="Pol/histidinol_Pase-like"/>
</dbReference>
<dbReference type="OrthoDB" id="9775255at2"/>
<accession>A0A081P0C1</accession>
<evidence type="ECO:0000259" key="9">
    <source>
        <dbReference type="Pfam" id="PF02811"/>
    </source>
</evidence>
<dbReference type="AlphaFoldDB" id="A0A081P0C1"/>
<dbReference type="SUPFAM" id="SSF89550">
    <property type="entry name" value="PHP domain-like"/>
    <property type="match status" value="1"/>
</dbReference>
<dbReference type="InterPro" id="IPR010140">
    <property type="entry name" value="Histidinol_P_phosphatase_HisJ"/>
</dbReference>
<comment type="caution">
    <text evidence="10">The sequence shown here is derived from an EMBL/GenBank/DDBJ whole genome shotgun (WGS) entry which is preliminary data.</text>
</comment>
<feature type="domain" description="PHP" evidence="9">
    <location>
        <begin position="70"/>
        <end position="259"/>
    </location>
</feature>
<comment type="similarity">
    <text evidence="2 8">Belongs to the PHP hydrolase family. HisK subfamily.</text>
</comment>
<evidence type="ECO:0000256" key="5">
    <source>
        <dbReference type="ARBA" id="ARBA00022801"/>
    </source>
</evidence>
<dbReference type="PANTHER" id="PTHR21039">
    <property type="entry name" value="HISTIDINOL PHOSPHATASE-RELATED"/>
    <property type="match status" value="1"/>
</dbReference>
<keyword evidence="6 8" id="KW-0368">Histidine biosynthesis</keyword>
<comment type="catalytic activity">
    <reaction evidence="7 8">
        <text>L-histidinol phosphate + H2O = L-histidinol + phosphate</text>
        <dbReference type="Rhea" id="RHEA:14465"/>
        <dbReference type="ChEBI" id="CHEBI:15377"/>
        <dbReference type="ChEBI" id="CHEBI:43474"/>
        <dbReference type="ChEBI" id="CHEBI:57699"/>
        <dbReference type="ChEBI" id="CHEBI:57980"/>
        <dbReference type="EC" id="3.1.3.15"/>
    </reaction>
</comment>
<protein>
    <recommendedName>
        <fullName evidence="3 8">Histidinol-phosphatase</fullName>
        <shortName evidence="8">HolPase</shortName>
        <ecNumber evidence="3 8">3.1.3.15</ecNumber>
    </recommendedName>
</protein>
<keyword evidence="4 8" id="KW-0028">Amino-acid biosynthesis</keyword>
<dbReference type="RefSeq" id="WP_036686364.1">
    <property type="nucleotide sequence ID" value="NZ_JNVM01000017.1"/>
</dbReference>
<evidence type="ECO:0000256" key="3">
    <source>
        <dbReference type="ARBA" id="ARBA00013085"/>
    </source>
</evidence>
<dbReference type="PANTHER" id="PTHR21039:SF0">
    <property type="entry name" value="HISTIDINOL-PHOSPHATASE"/>
    <property type="match status" value="1"/>
</dbReference>
<dbReference type="Pfam" id="PF02811">
    <property type="entry name" value="PHP"/>
    <property type="match status" value="1"/>
</dbReference>
<evidence type="ECO:0000256" key="7">
    <source>
        <dbReference type="ARBA" id="ARBA00049158"/>
    </source>
</evidence>
<evidence type="ECO:0000313" key="11">
    <source>
        <dbReference type="Proteomes" id="UP000028123"/>
    </source>
</evidence>
<dbReference type="CDD" id="cd12110">
    <property type="entry name" value="PHP_HisPPase_Hisj_like"/>
    <property type="match status" value="1"/>
</dbReference>
<name>A0A081P0C1_9BACL</name>
<gene>
    <name evidence="10" type="ORF">ET33_10600</name>
</gene>
<dbReference type="GO" id="GO:0004401">
    <property type="term" value="F:histidinol-phosphatase activity"/>
    <property type="evidence" value="ECO:0007669"/>
    <property type="project" value="UniProtKB-UniRule"/>
</dbReference>
<dbReference type="UniPathway" id="UPA00031">
    <property type="reaction ID" value="UER00013"/>
</dbReference>
<evidence type="ECO:0000256" key="2">
    <source>
        <dbReference type="ARBA" id="ARBA00009152"/>
    </source>
</evidence>
<dbReference type="InterPro" id="IPR004013">
    <property type="entry name" value="PHP_dom"/>
</dbReference>
<comment type="pathway">
    <text evidence="1 8">Amino-acid biosynthesis; L-histidine biosynthesis; L-histidine from 5-phospho-alpha-D-ribose 1-diphosphate: step 8/9.</text>
</comment>
<organism evidence="10 11">
    <name type="scientific">Paenibacillus tyrfis</name>
    <dbReference type="NCBI Taxonomy" id="1501230"/>
    <lineage>
        <taxon>Bacteria</taxon>
        <taxon>Bacillati</taxon>
        <taxon>Bacillota</taxon>
        <taxon>Bacilli</taxon>
        <taxon>Bacillales</taxon>
        <taxon>Paenibacillaceae</taxon>
        <taxon>Paenibacillus</taxon>
    </lineage>
</organism>
<dbReference type="Gene3D" id="3.20.20.140">
    <property type="entry name" value="Metal-dependent hydrolases"/>
    <property type="match status" value="1"/>
</dbReference>
<keyword evidence="5 8" id="KW-0378">Hydrolase</keyword>
<dbReference type="EMBL" id="JNVM01000017">
    <property type="protein sequence ID" value="KEQ24144.1"/>
    <property type="molecule type" value="Genomic_DNA"/>
</dbReference>
<evidence type="ECO:0000256" key="1">
    <source>
        <dbReference type="ARBA" id="ARBA00004970"/>
    </source>
</evidence>